<dbReference type="AlphaFoldDB" id="A0A1U9LJP7"/>
<organism evidence="2 3">
    <name type="scientific">Acetobacter persici</name>
    <dbReference type="NCBI Taxonomy" id="1076596"/>
    <lineage>
        <taxon>Bacteria</taxon>
        <taxon>Pseudomonadati</taxon>
        <taxon>Pseudomonadota</taxon>
        <taxon>Alphaproteobacteria</taxon>
        <taxon>Acetobacterales</taxon>
        <taxon>Acetobacteraceae</taxon>
        <taxon>Acetobacter</taxon>
    </lineage>
</organism>
<accession>A0A1U9LJP7</accession>
<gene>
    <name evidence="2" type="ORF">A0U91_16305</name>
</gene>
<geneLocation type="plasmid" evidence="3">
    <name>pac1084_1</name>
</geneLocation>
<evidence type="ECO:0000256" key="1">
    <source>
        <dbReference type="SAM" id="MobiDB-lite"/>
    </source>
</evidence>
<feature type="region of interest" description="Disordered" evidence="1">
    <location>
        <begin position="205"/>
        <end position="228"/>
    </location>
</feature>
<protein>
    <submittedName>
        <fullName evidence="2">Uncharacterized protein</fullName>
    </submittedName>
</protein>
<proteinExistence type="predicted"/>
<evidence type="ECO:0000313" key="2">
    <source>
        <dbReference type="EMBL" id="AQT06569.1"/>
    </source>
</evidence>
<dbReference type="KEGG" id="aper:A0U91_16305"/>
<dbReference type="Proteomes" id="UP000189055">
    <property type="component" value="Plasmid pAC1084_1"/>
</dbReference>
<dbReference type="EMBL" id="CP014688">
    <property type="protein sequence ID" value="AQT06569.1"/>
    <property type="molecule type" value="Genomic_DNA"/>
</dbReference>
<keyword evidence="2" id="KW-0614">Plasmid</keyword>
<name>A0A1U9LJP7_9PROT</name>
<reference evidence="2 3" key="1">
    <citation type="submission" date="2016-03" db="EMBL/GenBank/DDBJ databases">
        <title>Acetic acid bacteria sequencing.</title>
        <authorList>
            <person name="Brandt J."/>
            <person name="Jakob F."/>
            <person name="Vogel R.F."/>
        </authorList>
    </citation>
    <scope>NUCLEOTIDE SEQUENCE [LARGE SCALE GENOMIC DNA]</scope>
    <source>
        <strain evidence="2 3">TMW2.1084</strain>
        <plasmid evidence="3">pac1084_1</plasmid>
    </source>
</reference>
<sequence>MIERMFWRSTEKLWEIDGNFFRADQIGRSISYHSACLTPSQIGSLLSAEQEASAQICETASSVSKALYERDGSPYHEGRYLGLRSGAEAIRSHVTDPAACLGGAERVDESLKLVRPLRKGGVPQNEAQDLVASIILGIEQRVRRERLLGGSDRSAPILNQARDNQIERLTDDLDGFHSKTKPMGEYQVLAIAMDLATNHILEAENRGREERSLSPQAHSPKKPVGMGDAECNPRVMAAAKAMCHACYGEDLWERIPNQDEWILRAALAVSAADDVEWQPIEIAPEEEFWARNGKIVSLVKKYTSPEGVVLAGWGHKLPPTEWRQVPPARF</sequence>
<evidence type="ECO:0000313" key="3">
    <source>
        <dbReference type="Proteomes" id="UP000189055"/>
    </source>
</evidence>